<feature type="transmembrane region" description="Helical" evidence="10">
    <location>
        <begin position="81"/>
        <end position="100"/>
    </location>
</feature>
<gene>
    <name evidence="11" type="ORF">IAD26_09980</name>
</gene>
<feature type="transmembrane region" description="Helical" evidence="10">
    <location>
        <begin position="358"/>
        <end position="376"/>
    </location>
</feature>
<keyword evidence="8 9" id="KW-0012">Acyltransferase</keyword>
<reference evidence="11" key="1">
    <citation type="submission" date="2020-10" db="EMBL/GenBank/DDBJ databases">
        <authorList>
            <person name="Gilroy R."/>
        </authorList>
    </citation>
    <scope>NUCLEOTIDE SEQUENCE</scope>
    <source>
        <strain evidence="11">CHK154-7741</strain>
    </source>
</reference>
<feature type="transmembrane region" description="Helical" evidence="10">
    <location>
        <begin position="28"/>
        <end position="45"/>
    </location>
</feature>
<feature type="transmembrane region" description="Helical" evidence="10">
    <location>
        <begin position="446"/>
        <end position="471"/>
    </location>
</feature>
<dbReference type="AlphaFoldDB" id="A0A9D1SRV0"/>
<dbReference type="GO" id="GO:0042121">
    <property type="term" value="P:alginic acid biosynthetic process"/>
    <property type="evidence" value="ECO:0007669"/>
    <property type="project" value="InterPro"/>
</dbReference>
<evidence type="ECO:0000256" key="3">
    <source>
        <dbReference type="ARBA" id="ARBA00022475"/>
    </source>
</evidence>
<feature type="transmembrane region" description="Helical" evidence="10">
    <location>
        <begin position="416"/>
        <end position="434"/>
    </location>
</feature>
<dbReference type="InterPro" id="IPR024194">
    <property type="entry name" value="Ac/AlaTfrase_AlgI/DltB"/>
</dbReference>
<dbReference type="InterPro" id="IPR028362">
    <property type="entry name" value="AlgI"/>
</dbReference>
<evidence type="ECO:0000256" key="9">
    <source>
        <dbReference type="PIRNR" id="PIRNR016636"/>
    </source>
</evidence>
<feature type="transmembrane region" description="Helical" evidence="10">
    <location>
        <begin position="120"/>
        <end position="138"/>
    </location>
</feature>
<evidence type="ECO:0000256" key="7">
    <source>
        <dbReference type="ARBA" id="ARBA00023136"/>
    </source>
</evidence>
<organism evidence="11 12">
    <name type="scientific">Candidatus Limenecus avicola</name>
    <dbReference type="NCBI Taxonomy" id="2840847"/>
    <lineage>
        <taxon>Bacteria</taxon>
        <taxon>Bacillati</taxon>
        <taxon>Bacillota</taxon>
        <taxon>Clostridia</taxon>
        <taxon>Eubacteriales</taxon>
        <taxon>Clostridiaceae</taxon>
        <taxon>Clostridiaceae incertae sedis</taxon>
        <taxon>Candidatus Limenecus</taxon>
    </lineage>
</organism>
<keyword evidence="6 10" id="KW-1133">Transmembrane helix</keyword>
<feature type="transmembrane region" description="Helical" evidence="10">
    <location>
        <begin position="315"/>
        <end position="338"/>
    </location>
</feature>
<dbReference type="InterPro" id="IPR051085">
    <property type="entry name" value="MB_O-acyltransferase"/>
</dbReference>
<reference evidence="11" key="2">
    <citation type="journal article" date="2021" name="PeerJ">
        <title>Extensive microbial diversity within the chicken gut microbiome revealed by metagenomics and culture.</title>
        <authorList>
            <person name="Gilroy R."/>
            <person name="Ravi A."/>
            <person name="Getino M."/>
            <person name="Pursley I."/>
            <person name="Horton D.L."/>
            <person name="Alikhan N.F."/>
            <person name="Baker D."/>
            <person name="Gharbi K."/>
            <person name="Hall N."/>
            <person name="Watson M."/>
            <person name="Adriaenssens E.M."/>
            <person name="Foster-Nyarko E."/>
            <person name="Jarju S."/>
            <person name="Secka A."/>
            <person name="Antonio M."/>
            <person name="Oren A."/>
            <person name="Chaudhuri R.R."/>
            <person name="La Ragione R."/>
            <person name="Hildebrand F."/>
            <person name="Pallen M.J."/>
        </authorList>
    </citation>
    <scope>NUCLEOTIDE SEQUENCE</scope>
    <source>
        <strain evidence="11">CHK154-7741</strain>
    </source>
</reference>
<dbReference type="PANTHER" id="PTHR13285:SF23">
    <property type="entry name" value="TEICHOIC ACID D-ALANYLTRANSFERASE"/>
    <property type="match status" value="1"/>
</dbReference>
<dbReference type="PIRSF" id="PIRSF016636">
    <property type="entry name" value="AlgI_DltB"/>
    <property type="match status" value="1"/>
</dbReference>
<proteinExistence type="inferred from homology"/>
<evidence type="ECO:0000313" key="11">
    <source>
        <dbReference type="EMBL" id="HIU93443.1"/>
    </source>
</evidence>
<dbReference type="PIRSF" id="PIRSF500217">
    <property type="entry name" value="AlgI"/>
    <property type="match status" value="1"/>
</dbReference>
<dbReference type="Proteomes" id="UP000886748">
    <property type="component" value="Unassembled WGS sequence"/>
</dbReference>
<evidence type="ECO:0000256" key="1">
    <source>
        <dbReference type="ARBA" id="ARBA00004651"/>
    </source>
</evidence>
<dbReference type="GO" id="GO:0016746">
    <property type="term" value="F:acyltransferase activity"/>
    <property type="evidence" value="ECO:0007669"/>
    <property type="project" value="UniProtKB-KW"/>
</dbReference>
<evidence type="ECO:0000256" key="2">
    <source>
        <dbReference type="ARBA" id="ARBA00010323"/>
    </source>
</evidence>
<feature type="transmembrane region" description="Helical" evidence="10">
    <location>
        <begin position="150"/>
        <end position="170"/>
    </location>
</feature>
<protein>
    <submittedName>
        <fullName evidence="11">MBOAT family protein</fullName>
    </submittedName>
</protein>
<dbReference type="InterPro" id="IPR004299">
    <property type="entry name" value="MBOAT_fam"/>
</dbReference>
<feature type="transmembrane region" description="Helical" evidence="10">
    <location>
        <begin position="190"/>
        <end position="208"/>
    </location>
</feature>
<name>A0A9D1SRV0_9CLOT</name>
<dbReference type="GO" id="GO:0005886">
    <property type="term" value="C:plasma membrane"/>
    <property type="evidence" value="ECO:0007669"/>
    <property type="project" value="UniProtKB-SubCell"/>
</dbReference>
<dbReference type="PANTHER" id="PTHR13285">
    <property type="entry name" value="ACYLTRANSFERASE"/>
    <property type="match status" value="1"/>
</dbReference>
<evidence type="ECO:0000256" key="5">
    <source>
        <dbReference type="ARBA" id="ARBA00022692"/>
    </source>
</evidence>
<comment type="subcellular location">
    <subcellularLocation>
        <location evidence="1">Cell membrane</location>
        <topology evidence="1">Multi-pass membrane protein</topology>
    </subcellularLocation>
</comment>
<dbReference type="EMBL" id="DVOD01000072">
    <property type="protein sequence ID" value="HIU93443.1"/>
    <property type="molecule type" value="Genomic_DNA"/>
</dbReference>
<accession>A0A9D1SRV0</accession>
<keyword evidence="4 9" id="KW-0808">Transferase</keyword>
<feature type="transmembrane region" description="Helical" evidence="10">
    <location>
        <begin position="51"/>
        <end position="69"/>
    </location>
</feature>
<keyword evidence="7 9" id="KW-0472">Membrane</keyword>
<evidence type="ECO:0000256" key="6">
    <source>
        <dbReference type="ARBA" id="ARBA00022989"/>
    </source>
</evidence>
<comment type="caution">
    <text evidence="11">The sequence shown here is derived from an EMBL/GenBank/DDBJ whole genome shotgun (WGS) entry which is preliminary data.</text>
</comment>
<evidence type="ECO:0000256" key="8">
    <source>
        <dbReference type="ARBA" id="ARBA00023315"/>
    </source>
</evidence>
<evidence type="ECO:0000256" key="4">
    <source>
        <dbReference type="ARBA" id="ARBA00022679"/>
    </source>
</evidence>
<dbReference type="Pfam" id="PF03062">
    <property type="entry name" value="MBOAT"/>
    <property type="match status" value="1"/>
</dbReference>
<evidence type="ECO:0000256" key="10">
    <source>
        <dbReference type="SAM" id="Phobius"/>
    </source>
</evidence>
<keyword evidence="5 10" id="KW-0812">Transmembrane</keyword>
<keyword evidence="3 9" id="KW-1003">Cell membrane</keyword>
<comment type="similarity">
    <text evidence="2 9">Belongs to the membrane-bound acyltransferase family.</text>
</comment>
<feature type="transmembrane region" description="Helical" evidence="10">
    <location>
        <begin position="6"/>
        <end position="23"/>
    </location>
</feature>
<evidence type="ECO:0000313" key="12">
    <source>
        <dbReference type="Proteomes" id="UP000886748"/>
    </source>
</evidence>
<sequence>MLFNSLEFLFIFLPVTFVVYFALNKARLIKLALGWLVGASLFFYAFWNIKYLVLILCSMLFNYTVGYTLSHPFNLKINRKALFIFGLLGNLALLCYFKYFNFLIDNLNMVLHTGFDTLKIALPLGISFFTFTQIAYLSDAYKKEVEEYDFLNYALFVTFFPHLIAGPILHHSEMMPQFADLRRKIINHKNISIGLFLLAIGLCKKVLIADNLAPYVHMVFDNQDTVLSFFNTNIAALAYTFQLYFDFSGYCDMALGIGYLFNIVLPVNFNSPYIAESIQDFWHRWHMTLSRFLKNYVYIPLGGNRKGEALTYRNLFLTFLIGGIWHGANFTFIAWGILHGLASVVHRYWKNFKIKLNHTIAVVITFLFINITWVFFRSPSIHRAFEVLKSMLGFNGFGELDIRKMHFVSDYGNEKLSIMLFLACFVLVFFVKNSMYWAGKIKPNKIYFTATLIMLIIAVLSLNTVSEFLYFQF</sequence>